<dbReference type="Pfam" id="PF03401">
    <property type="entry name" value="TctC"/>
    <property type="match status" value="1"/>
</dbReference>
<evidence type="ECO:0000256" key="1">
    <source>
        <dbReference type="ARBA" id="ARBA00006987"/>
    </source>
</evidence>
<dbReference type="InterPro" id="IPR042100">
    <property type="entry name" value="Bug_dom1"/>
</dbReference>
<dbReference type="STRING" id="1424334.W822_04000"/>
<dbReference type="HOGENOM" id="CLU_045683_1_2_4"/>
<dbReference type="PANTHER" id="PTHR42928">
    <property type="entry name" value="TRICARBOXYLATE-BINDING PROTEIN"/>
    <property type="match status" value="1"/>
</dbReference>
<protein>
    <submittedName>
        <fullName evidence="2">ABC transporter substrate-binding protein</fullName>
    </submittedName>
</protein>
<dbReference type="Proteomes" id="UP000018733">
    <property type="component" value="Unassembled WGS sequence"/>
</dbReference>
<dbReference type="eggNOG" id="COG3181">
    <property type="taxonomic scope" value="Bacteria"/>
</dbReference>
<dbReference type="Gene3D" id="3.40.190.10">
    <property type="entry name" value="Periplasmic binding protein-like II"/>
    <property type="match status" value="1"/>
</dbReference>
<dbReference type="CDD" id="cd13578">
    <property type="entry name" value="PBP2_Bug27"/>
    <property type="match status" value="1"/>
</dbReference>
<gene>
    <name evidence="2" type="ORF">W822_04000</name>
</gene>
<evidence type="ECO:0000313" key="2">
    <source>
        <dbReference type="EMBL" id="ETF04339.1"/>
    </source>
</evidence>
<dbReference type="Gene3D" id="3.40.190.150">
    <property type="entry name" value="Bordetella uptake gene, domain 1"/>
    <property type="match status" value="1"/>
</dbReference>
<dbReference type="AlphaFoldDB" id="V8QZ93"/>
<dbReference type="InterPro" id="IPR005064">
    <property type="entry name" value="BUG"/>
</dbReference>
<reference evidence="2 3" key="1">
    <citation type="journal article" date="2014" name="Genome Announc.">
        <title>Draft Genome Sequence of Advenella kashmirensis Strain W13003, a Polycyclic Aromatic Hydrocarbon-Degrading Bacterium.</title>
        <authorList>
            <person name="Wang X."/>
            <person name="Jin D."/>
            <person name="Zhou L."/>
            <person name="Wu L."/>
            <person name="An W."/>
            <person name="Zhao L."/>
        </authorList>
    </citation>
    <scope>NUCLEOTIDE SEQUENCE [LARGE SCALE GENOMIC DNA]</scope>
    <source>
        <strain evidence="2 3">W13003</strain>
    </source>
</reference>
<proteinExistence type="inferred from homology"/>
<sequence>MVVPFAPGGSNDIVGRAVANLLTTRLHRSVIIENKPGAGGTIGSEKVARAASDGNTLLLISSTFTMNPSVMKLNYDPVDSFIPVALLGQGPSVIAVNASLPVNSVRELIEYTRKNPGKVNFGSSGVASFQHFAVELFKLKTGADLTIVHYKGGAPALVDLASGNVQVALGSLIQMQPYVNSGKVKILSVAGPERVALIPDIPTLKEEGIDVDATNWWGIMAPKGTPGDIVEALHRDINAVLSNPKLKDSLASEGAQITSATREQFDQRIAEETKKWAAVAQQTGLDHSQK</sequence>
<organism evidence="2 3">
    <name type="scientific">Advenella kashmirensis W13003</name>
    <dbReference type="NCBI Taxonomy" id="1424334"/>
    <lineage>
        <taxon>Bacteria</taxon>
        <taxon>Pseudomonadati</taxon>
        <taxon>Pseudomonadota</taxon>
        <taxon>Betaproteobacteria</taxon>
        <taxon>Burkholderiales</taxon>
        <taxon>Alcaligenaceae</taxon>
    </lineage>
</organism>
<dbReference type="SUPFAM" id="SSF53850">
    <property type="entry name" value="Periplasmic binding protein-like II"/>
    <property type="match status" value="1"/>
</dbReference>
<accession>V8QZ93</accession>
<dbReference type="EMBL" id="AYXT01000001">
    <property type="protein sequence ID" value="ETF04339.1"/>
    <property type="molecule type" value="Genomic_DNA"/>
</dbReference>
<dbReference type="PIRSF" id="PIRSF017082">
    <property type="entry name" value="YflP"/>
    <property type="match status" value="1"/>
</dbReference>
<keyword evidence="3" id="KW-1185">Reference proteome</keyword>
<dbReference type="PATRIC" id="fig|1424334.3.peg.804"/>
<name>V8QZ93_9BURK</name>
<dbReference type="PANTHER" id="PTHR42928:SF5">
    <property type="entry name" value="BLR1237 PROTEIN"/>
    <property type="match status" value="1"/>
</dbReference>
<comment type="caution">
    <text evidence="2">The sequence shown here is derived from an EMBL/GenBank/DDBJ whole genome shotgun (WGS) entry which is preliminary data.</text>
</comment>
<evidence type="ECO:0000313" key="3">
    <source>
        <dbReference type="Proteomes" id="UP000018733"/>
    </source>
</evidence>
<comment type="similarity">
    <text evidence="1">Belongs to the UPF0065 (bug) family.</text>
</comment>